<accession>A0A914HI46</accession>
<evidence type="ECO:0000313" key="3">
    <source>
        <dbReference type="WBParaSite" id="Gr19_v10_g17729.t1"/>
    </source>
</evidence>
<protein>
    <submittedName>
        <fullName evidence="3">Uncharacterized protein</fullName>
    </submittedName>
</protein>
<evidence type="ECO:0000256" key="1">
    <source>
        <dbReference type="SAM" id="MobiDB-lite"/>
    </source>
</evidence>
<organism evidence="2 3">
    <name type="scientific">Globodera rostochiensis</name>
    <name type="common">Golden nematode worm</name>
    <name type="synonym">Heterodera rostochiensis</name>
    <dbReference type="NCBI Taxonomy" id="31243"/>
    <lineage>
        <taxon>Eukaryota</taxon>
        <taxon>Metazoa</taxon>
        <taxon>Ecdysozoa</taxon>
        <taxon>Nematoda</taxon>
        <taxon>Chromadorea</taxon>
        <taxon>Rhabditida</taxon>
        <taxon>Tylenchina</taxon>
        <taxon>Tylenchomorpha</taxon>
        <taxon>Tylenchoidea</taxon>
        <taxon>Heteroderidae</taxon>
        <taxon>Heteroderinae</taxon>
        <taxon>Globodera</taxon>
    </lineage>
</organism>
<sequence length="75" mass="8654">MGNVQKSELFVINRQKSAIRCQNGNIAASPTANDHFSNCSAKGEKARRAEEQQRRRLIKEQQRHQVKQLRSTYVN</sequence>
<dbReference type="AlphaFoldDB" id="A0A914HI46"/>
<proteinExistence type="predicted"/>
<evidence type="ECO:0000313" key="2">
    <source>
        <dbReference type="Proteomes" id="UP000887572"/>
    </source>
</evidence>
<dbReference type="WBParaSite" id="Gr19_v10_g17729.t1">
    <property type="protein sequence ID" value="Gr19_v10_g17729.t1"/>
    <property type="gene ID" value="Gr19_v10_g17729"/>
</dbReference>
<keyword evidence="2" id="KW-1185">Reference proteome</keyword>
<name>A0A914HI46_GLORO</name>
<feature type="compositionally biased region" description="Basic and acidic residues" evidence="1">
    <location>
        <begin position="42"/>
        <end position="63"/>
    </location>
</feature>
<feature type="region of interest" description="Disordered" evidence="1">
    <location>
        <begin position="26"/>
        <end position="75"/>
    </location>
</feature>
<reference evidence="3" key="1">
    <citation type="submission" date="2022-11" db="UniProtKB">
        <authorList>
            <consortium name="WormBaseParasite"/>
        </authorList>
    </citation>
    <scope>IDENTIFICATION</scope>
</reference>
<dbReference type="Proteomes" id="UP000887572">
    <property type="component" value="Unplaced"/>
</dbReference>
<feature type="compositionally biased region" description="Polar residues" evidence="1">
    <location>
        <begin position="26"/>
        <end position="40"/>
    </location>
</feature>